<feature type="region of interest" description="Disordered" evidence="1">
    <location>
        <begin position="81"/>
        <end position="113"/>
    </location>
</feature>
<comment type="caution">
    <text evidence="2">The sequence shown here is derived from an EMBL/GenBank/DDBJ whole genome shotgun (WGS) entry which is preliminary data.</text>
</comment>
<evidence type="ECO:0000256" key="1">
    <source>
        <dbReference type="SAM" id="MobiDB-lite"/>
    </source>
</evidence>
<evidence type="ECO:0000313" key="3">
    <source>
        <dbReference type="Proteomes" id="UP001642360"/>
    </source>
</evidence>
<dbReference type="Proteomes" id="UP001642360">
    <property type="component" value="Unassembled WGS sequence"/>
</dbReference>
<protein>
    <submittedName>
        <fullName evidence="2">Uncharacterized protein</fullName>
    </submittedName>
</protein>
<reference evidence="2 3" key="1">
    <citation type="submission" date="2024-02" db="EMBL/GenBank/DDBJ databases">
        <authorList>
            <person name="Vignale AGUSTIN F."/>
            <person name="Sosa J E."/>
            <person name="Modenutti C."/>
        </authorList>
    </citation>
    <scope>NUCLEOTIDE SEQUENCE [LARGE SCALE GENOMIC DNA]</scope>
</reference>
<keyword evidence="3" id="KW-1185">Reference proteome</keyword>
<feature type="compositionally biased region" description="Polar residues" evidence="1">
    <location>
        <begin position="85"/>
        <end position="106"/>
    </location>
</feature>
<gene>
    <name evidence="2" type="ORF">ILEXP_LOCUS15503</name>
</gene>
<dbReference type="AlphaFoldDB" id="A0ABC8RX87"/>
<evidence type="ECO:0000313" key="2">
    <source>
        <dbReference type="EMBL" id="CAK9147594.1"/>
    </source>
</evidence>
<sequence>MSWKGGNMATGFRDCKGYEICQFTQQKFTLKEDPYVILVILDLWTSSVITLQTVGESAFLFIINKAKALLSPIKQARMKARATPGVNTSQSGNANHSFNGNGNTPDGESIQRE</sequence>
<proteinExistence type="predicted"/>
<organism evidence="2 3">
    <name type="scientific">Ilex paraguariensis</name>
    <name type="common">yerba mate</name>
    <dbReference type="NCBI Taxonomy" id="185542"/>
    <lineage>
        <taxon>Eukaryota</taxon>
        <taxon>Viridiplantae</taxon>
        <taxon>Streptophyta</taxon>
        <taxon>Embryophyta</taxon>
        <taxon>Tracheophyta</taxon>
        <taxon>Spermatophyta</taxon>
        <taxon>Magnoliopsida</taxon>
        <taxon>eudicotyledons</taxon>
        <taxon>Gunneridae</taxon>
        <taxon>Pentapetalae</taxon>
        <taxon>asterids</taxon>
        <taxon>campanulids</taxon>
        <taxon>Aquifoliales</taxon>
        <taxon>Aquifoliaceae</taxon>
        <taxon>Ilex</taxon>
    </lineage>
</organism>
<dbReference type="EMBL" id="CAUOFW020001705">
    <property type="protein sequence ID" value="CAK9147594.1"/>
    <property type="molecule type" value="Genomic_DNA"/>
</dbReference>
<name>A0ABC8RX87_9AQUA</name>
<accession>A0ABC8RX87</accession>